<organism evidence="2 3">
    <name type="scientific">Rhipicephalus microplus</name>
    <name type="common">Cattle tick</name>
    <name type="synonym">Boophilus microplus</name>
    <dbReference type="NCBI Taxonomy" id="6941"/>
    <lineage>
        <taxon>Eukaryota</taxon>
        <taxon>Metazoa</taxon>
        <taxon>Ecdysozoa</taxon>
        <taxon>Arthropoda</taxon>
        <taxon>Chelicerata</taxon>
        <taxon>Arachnida</taxon>
        <taxon>Acari</taxon>
        <taxon>Parasitiformes</taxon>
        <taxon>Ixodida</taxon>
        <taxon>Ixodoidea</taxon>
        <taxon>Ixodidae</taxon>
        <taxon>Rhipicephalinae</taxon>
        <taxon>Rhipicephalus</taxon>
        <taxon>Boophilus</taxon>
    </lineage>
</organism>
<gene>
    <name evidence="2" type="ORF">HPB51_015351</name>
</gene>
<comment type="caution">
    <text evidence="2">The sequence shown here is derived from an EMBL/GenBank/DDBJ whole genome shotgun (WGS) entry which is preliminary data.</text>
</comment>
<evidence type="ECO:0000313" key="3">
    <source>
        <dbReference type="Proteomes" id="UP000821866"/>
    </source>
</evidence>
<feature type="compositionally biased region" description="Basic residues" evidence="1">
    <location>
        <begin position="31"/>
        <end position="49"/>
    </location>
</feature>
<feature type="region of interest" description="Disordered" evidence="1">
    <location>
        <begin position="1"/>
        <end position="80"/>
    </location>
</feature>
<evidence type="ECO:0000313" key="2">
    <source>
        <dbReference type="EMBL" id="KAH8026002.1"/>
    </source>
</evidence>
<protein>
    <submittedName>
        <fullName evidence="2">Uncharacterized protein</fullName>
    </submittedName>
</protein>
<reference evidence="2" key="2">
    <citation type="submission" date="2021-09" db="EMBL/GenBank/DDBJ databases">
        <authorList>
            <person name="Jia N."/>
            <person name="Wang J."/>
            <person name="Shi W."/>
            <person name="Du L."/>
            <person name="Sun Y."/>
            <person name="Zhan W."/>
            <person name="Jiang J."/>
            <person name="Wang Q."/>
            <person name="Zhang B."/>
            <person name="Ji P."/>
            <person name="Sakyi L.B."/>
            <person name="Cui X."/>
            <person name="Yuan T."/>
            <person name="Jiang B."/>
            <person name="Yang W."/>
            <person name="Lam T.T.-Y."/>
            <person name="Chang Q."/>
            <person name="Ding S."/>
            <person name="Wang X."/>
            <person name="Zhu J."/>
            <person name="Ruan X."/>
            <person name="Zhao L."/>
            <person name="Wei J."/>
            <person name="Que T."/>
            <person name="Du C."/>
            <person name="Cheng J."/>
            <person name="Dai P."/>
            <person name="Han X."/>
            <person name="Huang E."/>
            <person name="Gao Y."/>
            <person name="Liu J."/>
            <person name="Shao H."/>
            <person name="Ye R."/>
            <person name="Li L."/>
            <person name="Wei W."/>
            <person name="Wang X."/>
            <person name="Wang C."/>
            <person name="Huo Q."/>
            <person name="Li W."/>
            <person name="Guo W."/>
            <person name="Chen H."/>
            <person name="Chen S."/>
            <person name="Zhou L."/>
            <person name="Zhou L."/>
            <person name="Ni X."/>
            <person name="Tian J."/>
            <person name="Zhou Y."/>
            <person name="Sheng Y."/>
            <person name="Liu T."/>
            <person name="Pan Y."/>
            <person name="Xia L."/>
            <person name="Li J."/>
            <person name="Zhao F."/>
            <person name="Cao W."/>
        </authorList>
    </citation>
    <scope>NUCLEOTIDE SEQUENCE</scope>
    <source>
        <strain evidence="2">Rmic-2018</strain>
        <tissue evidence="2">Larvae</tissue>
    </source>
</reference>
<dbReference type="EMBL" id="JABSTU010000007">
    <property type="protein sequence ID" value="KAH8026002.1"/>
    <property type="molecule type" value="Genomic_DNA"/>
</dbReference>
<reference evidence="2" key="1">
    <citation type="journal article" date="2020" name="Cell">
        <title>Large-Scale Comparative Analyses of Tick Genomes Elucidate Their Genetic Diversity and Vector Capacities.</title>
        <authorList>
            <consortium name="Tick Genome and Microbiome Consortium (TIGMIC)"/>
            <person name="Jia N."/>
            <person name="Wang J."/>
            <person name="Shi W."/>
            <person name="Du L."/>
            <person name="Sun Y."/>
            <person name="Zhan W."/>
            <person name="Jiang J.F."/>
            <person name="Wang Q."/>
            <person name="Zhang B."/>
            <person name="Ji P."/>
            <person name="Bell-Sakyi L."/>
            <person name="Cui X.M."/>
            <person name="Yuan T.T."/>
            <person name="Jiang B.G."/>
            <person name="Yang W.F."/>
            <person name="Lam T.T."/>
            <person name="Chang Q.C."/>
            <person name="Ding S.J."/>
            <person name="Wang X.J."/>
            <person name="Zhu J.G."/>
            <person name="Ruan X.D."/>
            <person name="Zhao L."/>
            <person name="Wei J.T."/>
            <person name="Ye R.Z."/>
            <person name="Que T.C."/>
            <person name="Du C.H."/>
            <person name="Zhou Y.H."/>
            <person name="Cheng J.X."/>
            <person name="Dai P.F."/>
            <person name="Guo W.B."/>
            <person name="Han X.H."/>
            <person name="Huang E.J."/>
            <person name="Li L.F."/>
            <person name="Wei W."/>
            <person name="Gao Y.C."/>
            <person name="Liu J.Z."/>
            <person name="Shao H.Z."/>
            <person name="Wang X."/>
            <person name="Wang C.C."/>
            <person name="Yang T.C."/>
            <person name="Huo Q.B."/>
            <person name="Li W."/>
            <person name="Chen H.Y."/>
            <person name="Chen S.E."/>
            <person name="Zhou L.G."/>
            <person name="Ni X.B."/>
            <person name="Tian J.H."/>
            <person name="Sheng Y."/>
            <person name="Liu T."/>
            <person name="Pan Y.S."/>
            <person name="Xia L.Y."/>
            <person name="Li J."/>
            <person name="Zhao F."/>
            <person name="Cao W.C."/>
        </authorList>
    </citation>
    <scope>NUCLEOTIDE SEQUENCE</scope>
    <source>
        <strain evidence="2">Rmic-2018</strain>
    </source>
</reference>
<keyword evidence="3" id="KW-1185">Reference proteome</keyword>
<evidence type="ECO:0000256" key="1">
    <source>
        <dbReference type="SAM" id="MobiDB-lite"/>
    </source>
</evidence>
<feature type="compositionally biased region" description="Polar residues" evidence="1">
    <location>
        <begin position="60"/>
        <end position="74"/>
    </location>
</feature>
<dbReference type="AlphaFoldDB" id="A0A9J6DVU7"/>
<accession>A0A9J6DVU7</accession>
<dbReference type="Proteomes" id="UP000821866">
    <property type="component" value="Unassembled WGS sequence"/>
</dbReference>
<sequence>MFLGRGDRMVGRPAPRRAETRRPSDQAGHHTSLRRRPRLPVQARKRPHIFRPSAASSSAPINSQNSGQSPAGCTSSLPSPRLISSRFPTRFFSYPFRARYLGAHQVGHSRRVQGFGRGGRATLGRSCWFVMLRVEARETKREKKRAACRGEEVRGKESVVGGCRGVRKEGSSVKPTCHPSETPVRERRTRVRSHLLPLLLRHGRNTAVCKTKLLGASPGRVLSIGARTLPVLQSYSFGCGQISRNSISGTQLVSRHHHFLS</sequence>
<proteinExistence type="predicted"/>
<name>A0A9J6DVU7_RHIMP</name>
<feature type="compositionally biased region" description="Basic and acidic residues" evidence="1">
    <location>
        <begin position="1"/>
        <end position="28"/>
    </location>
</feature>